<dbReference type="InterPro" id="IPR002591">
    <property type="entry name" value="Phosphodiest/P_Trfase"/>
</dbReference>
<dbReference type="EMBL" id="NJBN01000002">
    <property type="protein sequence ID" value="TKJ41609.1"/>
    <property type="molecule type" value="Genomic_DNA"/>
</dbReference>
<proteinExistence type="predicted"/>
<gene>
    <name evidence="1" type="ORF">CEE37_03320</name>
</gene>
<comment type="caution">
    <text evidence="1">The sequence shown here is derived from an EMBL/GenBank/DDBJ whole genome shotgun (WGS) entry which is preliminary data.</text>
</comment>
<evidence type="ECO:0008006" key="3">
    <source>
        <dbReference type="Google" id="ProtNLM"/>
    </source>
</evidence>
<organism evidence="1 2">
    <name type="scientific">candidate division LCP-89 bacterium B3_LCP</name>
    <dbReference type="NCBI Taxonomy" id="2012998"/>
    <lineage>
        <taxon>Bacteria</taxon>
        <taxon>Pseudomonadati</taxon>
        <taxon>Bacteria division LCP-89</taxon>
    </lineage>
</organism>
<accession>A0A532V378</accession>
<dbReference type="PANTHER" id="PTHR10151:SF120">
    <property type="entry name" value="BIS(5'-ADENOSYL)-TRIPHOSPHATASE"/>
    <property type="match status" value="1"/>
</dbReference>
<evidence type="ECO:0000313" key="1">
    <source>
        <dbReference type="EMBL" id="TKJ41609.1"/>
    </source>
</evidence>
<dbReference type="Pfam" id="PF01663">
    <property type="entry name" value="Phosphodiest"/>
    <property type="match status" value="1"/>
</dbReference>
<reference evidence="1 2" key="1">
    <citation type="submission" date="2017-06" db="EMBL/GenBank/DDBJ databases">
        <title>Novel microbial phyla capable of carbon fixation and sulfur reduction in deep-sea sediments.</title>
        <authorList>
            <person name="Huang J."/>
            <person name="Baker B."/>
            <person name="Wang Y."/>
        </authorList>
    </citation>
    <scope>NUCLEOTIDE SEQUENCE [LARGE SCALE GENOMIC DNA]</scope>
    <source>
        <strain evidence="1">B3_LCP</strain>
    </source>
</reference>
<dbReference type="Gene3D" id="3.40.720.10">
    <property type="entry name" value="Alkaline Phosphatase, subunit A"/>
    <property type="match status" value="2"/>
</dbReference>
<dbReference type="PANTHER" id="PTHR10151">
    <property type="entry name" value="ECTONUCLEOTIDE PYROPHOSPHATASE/PHOSPHODIESTERASE"/>
    <property type="match status" value="1"/>
</dbReference>
<evidence type="ECO:0000313" key="2">
    <source>
        <dbReference type="Proteomes" id="UP000319619"/>
    </source>
</evidence>
<name>A0A532V378_UNCL8</name>
<dbReference type="SUPFAM" id="SSF53649">
    <property type="entry name" value="Alkaline phosphatase-like"/>
    <property type="match status" value="1"/>
</dbReference>
<dbReference type="Proteomes" id="UP000319619">
    <property type="component" value="Unassembled WGS sequence"/>
</dbReference>
<dbReference type="GO" id="GO:0016787">
    <property type="term" value="F:hydrolase activity"/>
    <property type="evidence" value="ECO:0007669"/>
    <property type="project" value="UniProtKB-ARBA"/>
</dbReference>
<dbReference type="InterPro" id="IPR017850">
    <property type="entry name" value="Alkaline_phosphatase_core_sf"/>
</dbReference>
<sequence length="559" mass="63725">MSDKSTKQSEKMVLLGLDGATFRLLRPWAEEGILPNFAKLFEDSTWGELASTVPPTTPPAWAACMTGKNPGKHGIFDFRESPLKFPDRPLINLSSIQGRKLWHLFAADGRKSAIVNVPITYPPQSLDGLMVSGMMTPSNDSDYTYPDELKSEIMGAVDDYVVNIDIPKYDVEIEADALRFLDDVEHSFSKRKELFYYLLEKKTWHFFFIVFVNLDRIQHLFWKYLDPECSLYESKMAKKLRPRIIKSYRMVDEMIGEVRQKIGDTPMLIMSDHGFGATHQWFNVNTWLAQKGYLKVKEEVLRKKRLFSFFMNLNDSPVIKALVPKAIQSKLRGKIRAGRSTFKSDIEGALDYDNTRAFFASIPAQGIFINVKRDGAGIVELGEEYDKLRDEIKENLLQIKDPETGKKIVDKVYFREELYHGDQMQYAPDIIFVARDYGCLGRQLFGLGSVLQPSDKVPNGFHRMEGIFLAVGPQFKSGHEIKGAQMTNIAPTVLHLTGQAVPDDMDGEPLLDAFQPEFVKANPVKQIKAEDLPEMERSDFSEEESEEIAKRLRSLGYLE</sequence>
<dbReference type="AlphaFoldDB" id="A0A532V378"/>
<protein>
    <recommendedName>
        <fullName evidence="3">Phosphodiesterase</fullName>
    </recommendedName>
</protein>